<dbReference type="Proteomes" id="UP000784294">
    <property type="component" value="Unassembled WGS sequence"/>
</dbReference>
<accession>A0A448WZC3</accession>
<proteinExistence type="predicted"/>
<name>A0A448WZC3_9PLAT</name>
<reference evidence="1" key="1">
    <citation type="submission" date="2018-11" db="EMBL/GenBank/DDBJ databases">
        <authorList>
            <consortium name="Pathogen Informatics"/>
        </authorList>
    </citation>
    <scope>NUCLEOTIDE SEQUENCE</scope>
</reference>
<dbReference type="EMBL" id="CAAALY010065562">
    <property type="protein sequence ID" value="VEL24054.1"/>
    <property type="molecule type" value="Genomic_DNA"/>
</dbReference>
<protein>
    <submittedName>
        <fullName evidence="1">Uncharacterized protein</fullName>
    </submittedName>
</protein>
<keyword evidence="2" id="KW-1185">Reference proteome</keyword>
<evidence type="ECO:0000313" key="2">
    <source>
        <dbReference type="Proteomes" id="UP000784294"/>
    </source>
</evidence>
<organism evidence="1 2">
    <name type="scientific">Protopolystoma xenopodis</name>
    <dbReference type="NCBI Taxonomy" id="117903"/>
    <lineage>
        <taxon>Eukaryota</taxon>
        <taxon>Metazoa</taxon>
        <taxon>Spiralia</taxon>
        <taxon>Lophotrochozoa</taxon>
        <taxon>Platyhelminthes</taxon>
        <taxon>Monogenea</taxon>
        <taxon>Polyopisthocotylea</taxon>
        <taxon>Polystomatidea</taxon>
        <taxon>Polystomatidae</taxon>
        <taxon>Protopolystoma</taxon>
    </lineage>
</organism>
<comment type="caution">
    <text evidence="1">The sequence shown here is derived from an EMBL/GenBank/DDBJ whole genome shotgun (WGS) entry which is preliminary data.</text>
</comment>
<sequence>MKMRLQLKQFSLRSINHLRFAPVCRSRAGKRLRGLQSWTGDCQFACARVTARDPSSRLRGVHVLSGRRRFVKHHLPTPASFRLPVGSRTESNCSATGRLSE</sequence>
<dbReference type="AlphaFoldDB" id="A0A448WZC3"/>
<gene>
    <name evidence="1" type="ORF">PXEA_LOCUS17494</name>
</gene>
<evidence type="ECO:0000313" key="1">
    <source>
        <dbReference type="EMBL" id="VEL24054.1"/>
    </source>
</evidence>